<feature type="transmembrane region" description="Helical" evidence="1">
    <location>
        <begin position="31"/>
        <end position="57"/>
    </location>
</feature>
<organism evidence="2 3">
    <name type="scientific">Penicillium digitatum (strain PHI26 / CECT 20796)</name>
    <name type="common">Green mold</name>
    <dbReference type="NCBI Taxonomy" id="1170229"/>
    <lineage>
        <taxon>Eukaryota</taxon>
        <taxon>Fungi</taxon>
        <taxon>Dikarya</taxon>
        <taxon>Ascomycota</taxon>
        <taxon>Pezizomycotina</taxon>
        <taxon>Eurotiomycetes</taxon>
        <taxon>Eurotiomycetidae</taxon>
        <taxon>Eurotiales</taxon>
        <taxon>Aspergillaceae</taxon>
        <taxon>Penicillium</taxon>
    </lineage>
</organism>
<evidence type="ECO:0000256" key="1">
    <source>
        <dbReference type="SAM" id="Phobius"/>
    </source>
</evidence>
<accession>K9FFF1</accession>
<gene>
    <name evidence="2" type="ORF">PDIG_76250</name>
</gene>
<keyword evidence="1" id="KW-1133">Transmembrane helix</keyword>
<evidence type="ECO:0000313" key="3">
    <source>
        <dbReference type="Proteomes" id="UP000009882"/>
    </source>
</evidence>
<protein>
    <submittedName>
        <fullName evidence="2">Uncharacterized protein</fullName>
    </submittedName>
</protein>
<sequence>MVETESEKPPQGDNIHANDEEDGEYITGFKLWAILISGTLVQFVMMLDQSIIATVYIQTPMVVRVWWHTKHLSGRSVYHG</sequence>
<dbReference type="EMBL" id="AKCT01000269">
    <property type="protein sequence ID" value="EKV06852.1"/>
    <property type="molecule type" value="Genomic_DNA"/>
</dbReference>
<evidence type="ECO:0000313" key="2">
    <source>
        <dbReference type="EMBL" id="EKV06852.1"/>
    </source>
</evidence>
<keyword evidence="3" id="KW-1185">Reference proteome</keyword>
<dbReference type="InParanoid" id="K9FFF1"/>
<dbReference type="HOGENOM" id="CLU_2590497_0_0_1"/>
<dbReference type="Proteomes" id="UP000009882">
    <property type="component" value="Unassembled WGS sequence"/>
</dbReference>
<name>K9FFF1_PEND2</name>
<keyword evidence="1" id="KW-0472">Membrane</keyword>
<dbReference type="AlphaFoldDB" id="K9FFF1"/>
<keyword evidence="1" id="KW-0812">Transmembrane</keyword>
<reference evidence="3" key="1">
    <citation type="journal article" date="2012" name="BMC Genomics">
        <title>Genome sequence of the necrotrophic fungus Penicillium digitatum, the main postharvest pathogen of citrus.</title>
        <authorList>
            <person name="Marcet-Houben M."/>
            <person name="Ballester A.-R."/>
            <person name="de la Fuente B."/>
            <person name="Harries E."/>
            <person name="Marcos J.F."/>
            <person name="Gonzalez-Candelas L."/>
            <person name="Gabaldon T."/>
        </authorList>
    </citation>
    <scope>NUCLEOTIDE SEQUENCE [LARGE SCALE GENOMIC DNA]</scope>
    <source>
        <strain evidence="3">PHI26 / CECT 20796</strain>
    </source>
</reference>
<comment type="caution">
    <text evidence="2">The sequence shown here is derived from an EMBL/GenBank/DDBJ whole genome shotgun (WGS) entry which is preliminary data.</text>
</comment>
<proteinExistence type="predicted"/>